<dbReference type="Proteomes" id="UP000028524">
    <property type="component" value="Unassembled WGS sequence"/>
</dbReference>
<evidence type="ECO:0000313" key="2">
    <source>
        <dbReference type="Proteomes" id="UP000028524"/>
    </source>
</evidence>
<accession>A0A084QW21</accession>
<dbReference type="EMBL" id="KL659986">
    <property type="protein sequence ID" value="KFA68156.1"/>
    <property type="molecule type" value="Genomic_DNA"/>
</dbReference>
<dbReference type="InParanoid" id="A0A084QW21"/>
<dbReference type="Gene3D" id="3.10.450.50">
    <property type="match status" value="1"/>
</dbReference>
<evidence type="ECO:0000313" key="1">
    <source>
        <dbReference type="EMBL" id="KFA68156.1"/>
    </source>
</evidence>
<keyword evidence="2" id="KW-1185">Reference proteome</keyword>
<dbReference type="SUPFAM" id="SSF54427">
    <property type="entry name" value="NTF2-like"/>
    <property type="match status" value="1"/>
</dbReference>
<dbReference type="OrthoDB" id="4802566at2759"/>
<name>A0A084QW21_STAC4</name>
<protein>
    <submittedName>
        <fullName evidence="1">Uncharacterized protein</fullName>
    </submittedName>
</protein>
<organism evidence="1 2">
    <name type="scientific">Stachybotrys chlorohalonatus (strain IBT 40285)</name>
    <dbReference type="NCBI Taxonomy" id="1283841"/>
    <lineage>
        <taxon>Eukaryota</taxon>
        <taxon>Fungi</taxon>
        <taxon>Dikarya</taxon>
        <taxon>Ascomycota</taxon>
        <taxon>Pezizomycotina</taxon>
        <taxon>Sordariomycetes</taxon>
        <taxon>Hypocreomycetidae</taxon>
        <taxon>Hypocreales</taxon>
        <taxon>Stachybotryaceae</taxon>
        <taxon>Stachybotrys</taxon>
    </lineage>
</organism>
<reference evidence="1 2" key="1">
    <citation type="journal article" date="2014" name="BMC Genomics">
        <title>Comparative genome sequencing reveals chemotype-specific gene clusters in the toxigenic black mold Stachybotrys.</title>
        <authorList>
            <person name="Semeiks J."/>
            <person name="Borek D."/>
            <person name="Otwinowski Z."/>
            <person name="Grishin N.V."/>
        </authorList>
    </citation>
    <scope>NUCLEOTIDE SEQUENCE [LARGE SCALE GENOMIC DNA]</scope>
    <source>
        <strain evidence="1 2">IBT 40285</strain>
    </source>
</reference>
<dbReference type="HOGENOM" id="CLU_1983029_0_0_1"/>
<dbReference type="InterPro" id="IPR032710">
    <property type="entry name" value="NTF2-like_dom_sf"/>
</dbReference>
<dbReference type="AlphaFoldDB" id="A0A084QW21"/>
<gene>
    <name evidence="1" type="ORF">S40285_10672</name>
</gene>
<proteinExistence type="predicted"/>
<sequence length="126" mass="13859">MNSIQSFRRAAAPPQFHTDAVWEDRTTRILIDGRMAIERYLARASSSLPYGFGATVRPVVGSIQGGGYEWIGGSGAATRHGMTALKLDESRLITFISTFWDASYTSDAVMAALVRLAIKPYVQQRC</sequence>